<name>A0A4Q9B8G9_9BACT</name>
<accession>A0A4Q9B8G9</accession>
<dbReference type="EMBL" id="SEWY01000005">
    <property type="protein sequence ID" value="TBH71226.1"/>
    <property type="molecule type" value="Genomic_DNA"/>
</dbReference>
<reference evidence="2 3" key="1">
    <citation type="submission" date="2019-02" db="EMBL/GenBank/DDBJ databases">
        <title>Genome of a new Bacteroidetes strain.</title>
        <authorList>
            <person name="Pitt A."/>
        </authorList>
    </citation>
    <scope>NUCLEOTIDE SEQUENCE [LARGE SCALE GENOMIC DNA]</scope>
    <source>
        <strain evidence="2 3">103A-SOEBACH</strain>
    </source>
</reference>
<protein>
    <submittedName>
        <fullName evidence="2">DUF3109 family protein</fullName>
    </submittedName>
</protein>
<sequence length="190" mass="21425">MILIDDTVISSDVADEFFVCDLAKCKGACCVEGDLGAPLEEDELEILERIQDDIKPFLSEIGLKEIEKSGAWVKDDDGDFSTPVIKGRECAYALYDDKGHLKCGIEQAYFAGKTDFRKPISCHLYPIRLAKLADYTALNYDRWSICSDACSNGASLGVPIYVFLKEPLIRKFGEKWYAELCQEIEERKEE</sequence>
<dbReference type="InterPro" id="IPR021458">
    <property type="entry name" value="Rv0495c"/>
</dbReference>
<organism evidence="2 3">
    <name type="scientific">Aquirufa antheringensis</name>
    <dbReference type="NCBI Taxonomy" id="2516559"/>
    <lineage>
        <taxon>Bacteria</taxon>
        <taxon>Pseudomonadati</taxon>
        <taxon>Bacteroidota</taxon>
        <taxon>Cytophagia</taxon>
        <taxon>Cytophagales</taxon>
        <taxon>Flectobacillaceae</taxon>
        <taxon>Aquirufa</taxon>
    </lineage>
</organism>
<evidence type="ECO:0000313" key="3">
    <source>
        <dbReference type="Proteomes" id="UP000293583"/>
    </source>
</evidence>
<evidence type="ECO:0000256" key="1">
    <source>
        <dbReference type="ARBA" id="ARBA00093770"/>
    </source>
</evidence>
<dbReference type="OrthoDB" id="597501at2"/>
<evidence type="ECO:0000313" key="2">
    <source>
        <dbReference type="EMBL" id="TBH71226.1"/>
    </source>
</evidence>
<keyword evidence="3" id="KW-1185">Reference proteome</keyword>
<proteinExistence type="inferred from homology"/>
<dbReference type="RefSeq" id="WP_130896389.1">
    <property type="nucleotide sequence ID" value="NZ_CP049835.1"/>
</dbReference>
<dbReference type="Proteomes" id="UP000293583">
    <property type="component" value="Unassembled WGS sequence"/>
</dbReference>
<dbReference type="Pfam" id="PF11307">
    <property type="entry name" value="DUF3109"/>
    <property type="match status" value="1"/>
</dbReference>
<comment type="caution">
    <text evidence="2">The sequence shown here is derived from an EMBL/GenBank/DDBJ whole genome shotgun (WGS) entry which is preliminary data.</text>
</comment>
<comment type="similarity">
    <text evidence="1">Belongs to the Rv0495c family.</text>
</comment>
<dbReference type="AlphaFoldDB" id="A0A4Q9B8G9"/>
<gene>
    <name evidence="2" type="ORF">EWU20_10730</name>
</gene>